<evidence type="ECO:0000259" key="1">
    <source>
        <dbReference type="Pfam" id="PF13765"/>
    </source>
</evidence>
<protein>
    <recommendedName>
        <fullName evidence="1">SPRY-associated domain-containing protein</fullName>
    </recommendedName>
</protein>
<comment type="caution">
    <text evidence="2">The sequence shown here is derived from an EMBL/GenBank/DDBJ whole genome shotgun (WGS) entry which is preliminary data.</text>
</comment>
<name>A0ABR3NI88_9TELE</name>
<dbReference type="SUPFAM" id="SSF49899">
    <property type="entry name" value="Concanavalin A-like lectins/glucanases"/>
    <property type="match status" value="1"/>
</dbReference>
<dbReference type="Proteomes" id="UP001558613">
    <property type="component" value="Unassembled WGS sequence"/>
</dbReference>
<dbReference type="Pfam" id="PF13765">
    <property type="entry name" value="PRY"/>
    <property type="match status" value="1"/>
</dbReference>
<feature type="domain" description="SPRY-associated" evidence="1">
    <location>
        <begin position="34"/>
        <end position="57"/>
    </location>
</feature>
<dbReference type="InterPro" id="IPR013320">
    <property type="entry name" value="ConA-like_dom_sf"/>
</dbReference>
<sequence>MAQRSRQALALRLCVDHGGEYRITAGLKKYACFLTLDPNTPHTELMLSEDNRKLTHTFWTINHGQHSLPVPVSCPSSLSAAG</sequence>
<gene>
    <name evidence="2" type="ORF">QQF64_036312</name>
</gene>
<evidence type="ECO:0000313" key="3">
    <source>
        <dbReference type="Proteomes" id="UP001558613"/>
    </source>
</evidence>
<keyword evidence="3" id="KW-1185">Reference proteome</keyword>
<evidence type="ECO:0000313" key="2">
    <source>
        <dbReference type="EMBL" id="KAL1276689.1"/>
    </source>
</evidence>
<accession>A0ABR3NI88</accession>
<organism evidence="2 3">
    <name type="scientific">Cirrhinus molitorella</name>
    <name type="common">mud carp</name>
    <dbReference type="NCBI Taxonomy" id="172907"/>
    <lineage>
        <taxon>Eukaryota</taxon>
        <taxon>Metazoa</taxon>
        <taxon>Chordata</taxon>
        <taxon>Craniata</taxon>
        <taxon>Vertebrata</taxon>
        <taxon>Euteleostomi</taxon>
        <taxon>Actinopterygii</taxon>
        <taxon>Neopterygii</taxon>
        <taxon>Teleostei</taxon>
        <taxon>Ostariophysi</taxon>
        <taxon>Cypriniformes</taxon>
        <taxon>Cyprinidae</taxon>
        <taxon>Labeoninae</taxon>
        <taxon>Labeonini</taxon>
        <taxon>Cirrhinus</taxon>
    </lineage>
</organism>
<dbReference type="EMBL" id="JAYMGO010000004">
    <property type="protein sequence ID" value="KAL1276689.1"/>
    <property type="molecule type" value="Genomic_DNA"/>
</dbReference>
<proteinExistence type="predicted"/>
<reference evidence="2 3" key="1">
    <citation type="submission" date="2023-09" db="EMBL/GenBank/DDBJ databases">
        <authorList>
            <person name="Wang M."/>
        </authorList>
    </citation>
    <scope>NUCLEOTIDE SEQUENCE [LARGE SCALE GENOMIC DNA]</scope>
    <source>
        <strain evidence="2">GT-2023</strain>
        <tissue evidence="2">Liver</tissue>
    </source>
</reference>
<dbReference type="InterPro" id="IPR043136">
    <property type="entry name" value="B30.2/SPRY_sf"/>
</dbReference>
<dbReference type="Gene3D" id="2.60.120.920">
    <property type="match status" value="1"/>
</dbReference>
<dbReference type="InterPro" id="IPR006574">
    <property type="entry name" value="PRY"/>
</dbReference>